<dbReference type="PROSITE" id="PS51257">
    <property type="entry name" value="PROKAR_LIPOPROTEIN"/>
    <property type="match status" value="1"/>
</dbReference>
<dbReference type="STRING" id="529505.SAMN05421761_114106"/>
<protein>
    <recommendedName>
        <fullName evidence="4">Lipocalin-like domain-containing protein</fullName>
    </recommendedName>
</protein>
<organism evidence="2 3">
    <name type="scientific">Belliella pelovolcani</name>
    <dbReference type="NCBI Taxonomy" id="529505"/>
    <lineage>
        <taxon>Bacteria</taxon>
        <taxon>Pseudomonadati</taxon>
        <taxon>Bacteroidota</taxon>
        <taxon>Cytophagia</taxon>
        <taxon>Cytophagales</taxon>
        <taxon>Cyclobacteriaceae</taxon>
        <taxon>Belliella</taxon>
    </lineage>
</organism>
<dbReference type="OrthoDB" id="838038at2"/>
<feature type="signal peptide" evidence="1">
    <location>
        <begin position="1"/>
        <end position="19"/>
    </location>
</feature>
<dbReference type="Proteomes" id="UP000186026">
    <property type="component" value="Unassembled WGS sequence"/>
</dbReference>
<dbReference type="EMBL" id="FTOP01000014">
    <property type="protein sequence ID" value="SIT06823.1"/>
    <property type="molecule type" value="Genomic_DNA"/>
</dbReference>
<dbReference type="RefSeq" id="WP_076502506.1">
    <property type="nucleotide sequence ID" value="NZ_FTOP01000014.1"/>
</dbReference>
<accession>A0A1N7P8B6</accession>
<evidence type="ECO:0000256" key="1">
    <source>
        <dbReference type="SAM" id="SignalP"/>
    </source>
</evidence>
<evidence type="ECO:0000313" key="2">
    <source>
        <dbReference type="EMBL" id="SIT06823.1"/>
    </source>
</evidence>
<sequence length="165" mass="17453">MNKLVLNLLLISAFGLVLFGCKKGDDPAPQKTPEELAIEDLAGSSSTTWTVAGGGTVTRDNRSETNIYANFELTFAANQNSKTYNTVNGGDLFDGSGNWNFVGTDVSKFILAGTRPASGPEISFTRSGSDLILTFTIVAPGSGEKITPPNGAIAGNYRFALKRKP</sequence>
<evidence type="ECO:0000313" key="3">
    <source>
        <dbReference type="Proteomes" id="UP000186026"/>
    </source>
</evidence>
<name>A0A1N7P8B6_9BACT</name>
<reference evidence="3" key="1">
    <citation type="submission" date="2017-01" db="EMBL/GenBank/DDBJ databases">
        <authorList>
            <person name="Varghese N."/>
            <person name="Submissions S."/>
        </authorList>
    </citation>
    <scope>NUCLEOTIDE SEQUENCE [LARGE SCALE GENOMIC DNA]</scope>
    <source>
        <strain evidence="3">DSM 46698</strain>
    </source>
</reference>
<proteinExistence type="predicted"/>
<dbReference type="AlphaFoldDB" id="A0A1N7P8B6"/>
<feature type="chain" id="PRO_5009943780" description="Lipocalin-like domain-containing protein" evidence="1">
    <location>
        <begin position="20"/>
        <end position="165"/>
    </location>
</feature>
<evidence type="ECO:0008006" key="4">
    <source>
        <dbReference type="Google" id="ProtNLM"/>
    </source>
</evidence>
<keyword evidence="3" id="KW-1185">Reference proteome</keyword>
<keyword evidence="1" id="KW-0732">Signal</keyword>
<gene>
    <name evidence="2" type="ORF">SAMN05421761_114106</name>
</gene>